<evidence type="ECO:0000313" key="2">
    <source>
        <dbReference type="EMBL" id="CCC90600.1"/>
    </source>
</evidence>
<dbReference type="EMBL" id="HE575318">
    <property type="protein sequence ID" value="CCC90600.1"/>
    <property type="molecule type" value="Genomic_DNA"/>
</dbReference>
<dbReference type="InterPro" id="IPR036322">
    <property type="entry name" value="WD40_repeat_dom_sf"/>
</dbReference>
<accession>G0ULT8</accession>
<organism evidence="2">
    <name type="scientific">Trypanosoma congolense (strain IL3000)</name>
    <dbReference type="NCBI Taxonomy" id="1068625"/>
    <lineage>
        <taxon>Eukaryota</taxon>
        <taxon>Discoba</taxon>
        <taxon>Euglenozoa</taxon>
        <taxon>Kinetoplastea</taxon>
        <taxon>Metakinetoplastina</taxon>
        <taxon>Trypanosomatida</taxon>
        <taxon>Trypanosomatidae</taxon>
        <taxon>Trypanosoma</taxon>
        <taxon>Nannomonas</taxon>
    </lineage>
</organism>
<dbReference type="VEuPathDB" id="TriTrypDB:TcIL3000_5_3240"/>
<gene>
    <name evidence="2" type="primary">TSIF</name>
    <name evidence="2" type="ORF">TCIL3000_5_3240</name>
</gene>
<feature type="region of interest" description="Disordered" evidence="1">
    <location>
        <begin position="350"/>
        <end position="376"/>
    </location>
</feature>
<name>G0ULT8_TRYCI</name>
<dbReference type="Gene3D" id="2.130.10.10">
    <property type="entry name" value="YVTN repeat-like/Quinoprotein amine dehydrogenase"/>
    <property type="match status" value="1"/>
</dbReference>
<proteinExistence type="predicted"/>
<dbReference type="SUPFAM" id="SSF50978">
    <property type="entry name" value="WD40 repeat-like"/>
    <property type="match status" value="1"/>
</dbReference>
<feature type="region of interest" description="Disordered" evidence="1">
    <location>
        <begin position="553"/>
        <end position="577"/>
    </location>
</feature>
<dbReference type="AlphaFoldDB" id="G0ULT8"/>
<protein>
    <submittedName>
        <fullName evidence="2">Putative suppressive immunomodulating factor</fullName>
    </submittedName>
</protein>
<feature type="compositionally biased region" description="Low complexity" evidence="1">
    <location>
        <begin position="355"/>
        <end position="365"/>
    </location>
</feature>
<sequence length="837" mass="91161">MSSTLSLRELDASEQEDQRLLKSFEQFRCNVVRVSSCRILHECIAITTKGGFVQLVNISTGSFRVFLTHLGDTPLDSTLRCFSLVPSLYATRGSHYLLYSLSYSNELLLADMERSAVSVLAAFHSRPSTVYCDGDHMVCGEGCGQVTLWRSQGNVADAVLQWRRPVFSDTVICITLQRGYLFCSSADHHCYVLSLETGDVLTKLQQDCKAAVALHSAAVSQLSLGFVMLFLPTALSVYSPPEDSAFTTTACENEGAWSCKCAVPFNVEISCASCCGNYIACGTACGLVLLLTVSESGNEVMELVRFNVGFPVVCVQLFDDSTLLVVTSAGDVWRWSTVDLLPEAGFEDAEEGEEGTPMPNMNPPTATVSTVRPSDGPEMEYYNGDPEVRAGDECEPHGVNQETGEIVVLMDDESLPSPRCPSPLHPECGLTCRNESHAFDDGSTVGIDHVQDMQGEERMAPSTKGPFGSDDEKGRMCEPEALVDIAIEAHFPHEEDNRKLPSRPASPLRANFAESTTTAPASAVRMECGAPHCRTSPPLSSLCGERNFYTTDGVAGVPDSSGVEEPAPDGTAMEDGSVTPQNATLAVSNSNAYTASKIDADAKDHKRIPSCVDVSGALKKVLKETNLSPPAPIEGLRVGRRMNPRKINRVLEPPAMRDVEHAIESQSSKMLADYQQAMEESRFDYAAYVKANPLKAEAVKYRYPVKMPVYSANAKVLSPAAELLVTDKSNPQGVHTKCSAGEKSQKNNRRHQEFPRSPTEDDLMDVTYGRVVRRKDPLLEEERRIGGPDIWCHSCDNLLCGPVDPSGTVLFQELRVQPPSLDVLLLPMPLPATPTMF</sequence>
<dbReference type="InterPro" id="IPR015943">
    <property type="entry name" value="WD40/YVTN_repeat-like_dom_sf"/>
</dbReference>
<evidence type="ECO:0000256" key="1">
    <source>
        <dbReference type="SAM" id="MobiDB-lite"/>
    </source>
</evidence>
<reference evidence="2" key="1">
    <citation type="journal article" date="2012" name="Proc. Natl. Acad. Sci. U.S.A.">
        <title>Antigenic diversity is generated by distinct evolutionary mechanisms in African trypanosome species.</title>
        <authorList>
            <person name="Jackson A.P."/>
            <person name="Berry A."/>
            <person name="Aslett M."/>
            <person name="Allison H.C."/>
            <person name="Burton P."/>
            <person name="Vavrova-Anderson J."/>
            <person name="Brown R."/>
            <person name="Browne H."/>
            <person name="Corton N."/>
            <person name="Hauser H."/>
            <person name="Gamble J."/>
            <person name="Gilderthorp R."/>
            <person name="Marcello L."/>
            <person name="McQuillan J."/>
            <person name="Otto T.D."/>
            <person name="Quail M.A."/>
            <person name="Sanders M.J."/>
            <person name="van Tonder A."/>
            <person name="Ginger M.L."/>
            <person name="Field M.C."/>
            <person name="Barry J.D."/>
            <person name="Hertz-Fowler C."/>
            <person name="Berriman M."/>
        </authorList>
    </citation>
    <scope>NUCLEOTIDE SEQUENCE</scope>
    <source>
        <strain evidence="2">IL3000</strain>
    </source>
</reference>
<feature type="region of interest" description="Disordered" evidence="1">
    <location>
        <begin position="728"/>
        <end position="762"/>
    </location>
</feature>